<dbReference type="EMBL" id="CP009249">
    <property type="protein sequence ID" value="APT92781.1"/>
    <property type="molecule type" value="Genomic_DNA"/>
</dbReference>
<feature type="compositionally biased region" description="Low complexity" evidence="1">
    <location>
        <begin position="305"/>
        <end position="337"/>
    </location>
</feature>
<dbReference type="Proteomes" id="UP000185491">
    <property type="component" value="Chromosome"/>
</dbReference>
<keyword evidence="2" id="KW-1133">Transmembrane helix</keyword>
<feature type="transmembrane region" description="Helical" evidence="2">
    <location>
        <begin position="362"/>
        <end position="385"/>
    </location>
</feature>
<dbReference type="KEGG" id="cpho:CPHO_07630"/>
<organism evidence="4 5">
    <name type="scientific">Corynebacterium phocae</name>
    <dbReference type="NCBI Taxonomy" id="161895"/>
    <lineage>
        <taxon>Bacteria</taxon>
        <taxon>Bacillati</taxon>
        <taxon>Actinomycetota</taxon>
        <taxon>Actinomycetes</taxon>
        <taxon>Mycobacteriales</taxon>
        <taxon>Corynebacteriaceae</taxon>
        <taxon>Corynebacterium</taxon>
    </lineage>
</organism>
<feature type="chain" id="PRO_5012453777" evidence="3">
    <location>
        <begin position="26"/>
        <end position="398"/>
    </location>
</feature>
<keyword evidence="2" id="KW-0472">Membrane</keyword>
<name>A0A1L7D441_9CORY</name>
<keyword evidence="3" id="KW-0732">Signal</keyword>
<protein>
    <submittedName>
        <fullName evidence="4">Uncharacterized protein</fullName>
    </submittedName>
</protein>
<evidence type="ECO:0000313" key="5">
    <source>
        <dbReference type="Proteomes" id="UP000185491"/>
    </source>
</evidence>
<evidence type="ECO:0000256" key="3">
    <source>
        <dbReference type="SAM" id="SignalP"/>
    </source>
</evidence>
<keyword evidence="2" id="KW-0812">Transmembrane</keyword>
<keyword evidence="5" id="KW-1185">Reference proteome</keyword>
<feature type="region of interest" description="Disordered" evidence="1">
    <location>
        <begin position="260"/>
        <end position="338"/>
    </location>
</feature>
<evidence type="ECO:0000313" key="4">
    <source>
        <dbReference type="EMBL" id="APT92781.1"/>
    </source>
</evidence>
<accession>A0A1L7D441</accession>
<feature type="compositionally biased region" description="Low complexity" evidence="1">
    <location>
        <begin position="261"/>
        <end position="274"/>
    </location>
</feature>
<proteinExistence type="predicted"/>
<evidence type="ECO:0000256" key="1">
    <source>
        <dbReference type="SAM" id="MobiDB-lite"/>
    </source>
</evidence>
<gene>
    <name evidence="4" type="ORF">CPHO_07630</name>
</gene>
<feature type="signal peptide" evidence="3">
    <location>
        <begin position="1"/>
        <end position="25"/>
    </location>
</feature>
<dbReference type="RefSeq" id="WP_075734631.1">
    <property type="nucleotide sequence ID" value="NZ_CP009249.1"/>
</dbReference>
<sequence>MKKFSRLLATVTTVAIASSAVTATAAENQPFTKTVSGYTVNSKPGDLECVITPTQAVKEQTMMLGNTMWPDANAAIESLGLSWSAQYAEKINAARKAGHLKSDVEITTPLAAIEAINVLAAGKGTADALKILESIPFVGGFLGGGLASKSLDAILGIIRTFAPDMMLMLPGELASAWVNPTVDASTPFVPADGQSFSYDEAEKLAKQFKNEAAKPVYTQEGRLLSTEARTQAKKLSDAYKQAWTTYNLDAAKALEACLPSTTETAPEEPTNPDTVSPKQDTPDPDKSPQLPNVEPGNNGNGNGNSNGNQTNPGKDADSSSTSSNSNSDSSSIKDASSQVDAADKASSLVGNEGGASKTVDTVIGVGVGLGAFLLLGFLLAALPWLKPVLPPQIAKLIP</sequence>
<evidence type="ECO:0000256" key="2">
    <source>
        <dbReference type="SAM" id="Phobius"/>
    </source>
</evidence>
<dbReference type="AlphaFoldDB" id="A0A1L7D441"/>
<reference evidence="4 5" key="1">
    <citation type="submission" date="2014-08" db="EMBL/GenBank/DDBJ databases">
        <title>Complete genome sequence of Corynebacterium phocae M408/89/1(T)(=DSM 44612(T)), isolated from the common seal (Phoca vitulina).</title>
        <authorList>
            <person name="Ruckert C."/>
            <person name="Albersmeier A."/>
            <person name="Winkler A."/>
            <person name="Kalinowski J."/>
        </authorList>
    </citation>
    <scope>NUCLEOTIDE SEQUENCE [LARGE SCALE GENOMIC DNA]</scope>
    <source>
        <strain evidence="4 5">M408/89/1</strain>
    </source>
</reference>